<protein>
    <recommendedName>
        <fullName evidence="1">CxC6 like cysteine cluster associated with KDZ domain-containing protein</fullName>
    </recommendedName>
</protein>
<evidence type="ECO:0000313" key="2">
    <source>
        <dbReference type="EMBL" id="TEB31103.1"/>
    </source>
</evidence>
<evidence type="ECO:0000313" key="3">
    <source>
        <dbReference type="Proteomes" id="UP000298030"/>
    </source>
</evidence>
<organism evidence="2 3">
    <name type="scientific">Coprinellus micaceus</name>
    <name type="common">Glistening ink-cap mushroom</name>
    <name type="synonym">Coprinus micaceus</name>
    <dbReference type="NCBI Taxonomy" id="71717"/>
    <lineage>
        <taxon>Eukaryota</taxon>
        <taxon>Fungi</taxon>
        <taxon>Dikarya</taxon>
        <taxon>Basidiomycota</taxon>
        <taxon>Agaricomycotina</taxon>
        <taxon>Agaricomycetes</taxon>
        <taxon>Agaricomycetidae</taxon>
        <taxon>Agaricales</taxon>
        <taxon>Agaricineae</taxon>
        <taxon>Psathyrellaceae</taxon>
        <taxon>Coprinellus</taxon>
    </lineage>
</organism>
<proteinExistence type="predicted"/>
<feature type="domain" description="CxC6 like cysteine cluster associated with KDZ" evidence="1">
    <location>
        <begin position="54"/>
        <end position="119"/>
    </location>
</feature>
<evidence type="ECO:0000259" key="1">
    <source>
        <dbReference type="Pfam" id="PF18721"/>
    </source>
</evidence>
<name>A0A4Y7TAA9_COPMI</name>
<gene>
    <name evidence="2" type="ORF">FA13DRAFT_1574658</name>
</gene>
<feature type="non-terminal residue" evidence="2">
    <location>
        <position position="1"/>
    </location>
</feature>
<dbReference type="OrthoDB" id="2527272at2759"/>
<dbReference type="AlphaFoldDB" id="A0A4Y7TAA9"/>
<comment type="caution">
    <text evidence="2">The sequence shown here is derived from an EMBL/GenBank/DDBJ whole genome shotgun (WGS) entry which is preliminary data.</text>
</comment>
<feature type="non-terminal residue" evidence="2">
    <location>
        <position position="132"/>
    </location>
</feature>
<dbReference type="EMBL" id="QPFP01000020">
    <property type="protein sequence ID" value="TEB31103.1"/>
    <property type="molecule type" value="Genomic_DNA"/>
</dbReference>
<dbReference type="Pfam" id="PF18721">
    <property type="entry name" value="CxC6"/>
    <property type="match status" value="1"/>
</dbReference>
<accession>A0A4Y7TAA9</accession>
<dbReference type="STRING" id="71717.A0A4Y7TAA9"/>
<sequence length="132" mass="14573">IDEVTTTAFIQLGNGGVIQPAQDHACDECSHKQQFSAGEQYLDPDDYDPVTMCVVDGIVMSPTHCAHDGCQSPLANARGEAFCEYHHQVWGNRCWVGECHIASVVGTRACIQHQREWTQYQESHSRANLAGV</sequence>
<keyword evidence="3" id="KW-1185">Reference proteome</keyword>
<dbReference type="Proteomes" id="UP000298030">
    <property type="component" value="Unassembled WGS sequence"/>
</dbReference>
<dbReference type="InterPro" id="IPR040898">
    <property type="entry name" value="CxC6"/>
</dbReference>
<reference evidence="2 3" key="1">
    <citation type="journal article" date="2019" name="Nat. Ecol. Evol.">
        <title>Megaphylogeny resolves global patterns of mushroom evolution.</title>
        <authorList>
            <person name="Varga T."/>
            <person name="Krizsan K."/>
            <person name="Foldi C."/>
            <person name="Dima B."/>
            <person name="Sanchez-Garcia M."/>
            <person name="Sanchez-Ramirez S."/>
            <person name="Szollosi G.J."/>
            <person name="Szarkandi J.G."/>
            <person name="Papp V."/>
            <person name="Albert L."/>
            <person name="Andreopoulos W."/>
            <person name="Angelini C."/>
            <person name="Antonin V."/>
            <person name="Barry K.W."/>
            <person name="Bougher N.L."/>
            <person name="Buchanan P."/>
            <person name="Buyck B."/>
            <person name="Bense V."/>
            <person name="Catcheside P."/>
            <person name="Chovatia M."/>
            <person name="Cooper J."/>
            <person name="Damon W."/>
            <person name="Desjardin D."/>
            <person name="Finy P."/>
            <person name="Geml J."/>
            <person name="Haridas S."/>
            <person name="Hughes K."/>
            <person name="Justo A."/>
            <person name="Karasinski D."/>
            <person name="Kautmanova I."/>
            <person name="Kiss B."/>
            <person name="Kocsube S."/>
            <person name="Kotiranta H."/>
            <person name="LaButti K.M."/>
            <person name="Lechner B.E."/>
            <person name="Liimatainen K."/>
            <person name="Lipzen A."/>
            <person name="Lukacs Z."/>
            <person name="Mihaltcheva S."/>
            <person name="Morgado L.N."/>
            <person name="Niskanen T."/>
            <person name="Noordeloos M.E."/>
            <person name="Ohm R.A."/>
            <person name="Ortiz-Santana B."/>
            <person name="Ovrebo C."/>
            <person name="Racz N."/>
            <person name="Riley R."/>
            <person name="Savchenko A."/>
            <person name="Shiryaev A."/>
            <person name="Soop K."/>
            <person name="Spirin V."/>
            <person name="Szebenyi C."/>
            <person name="Tomsovsky M."/>
            <person name="Tulloss R.E."/>
            <person name="Uehling J."/>
            <person name="Grigoriev I.V."/>
            <person name="Vagvolgyi C."/>
            <person name="Papp T."/>
            <person name="Martin F.M."/>
            <person name="Miettinen O."/>
            <person name="Hibbett D.S."/>
            <person name="Nagy L.G."/>
        </authorList>
    </citation>
    <scope>NUCLEOTIDE SEQUENCE [LARGE SCALE GENOMIC DNA]</scope>
    <source>
        <strain evidence="2 3">FP101781</strain>
    </source>
</reference>